<protein>
    <recommendedName>
        <fullName evidence="1">Phage tail tape measure protein domain-containing protein</fullName>
    </recommendedName>
</protein>
<gene>
    <name evidence="2" type="ORF">SLA_2190</name>
</gene>
<dbReference type="KEGG" id="slau:SLA_2190"/>
<evidence type="ECO:0000313" key="2">
    <source>
        <dbReference type="EMBL" id="BAU83123.1"/>
    </source>
</evidence>
<dbReference type="Pfam" id="PF10145">
    <property type="entry name" value="PhageMin_Tail"/>
    <property type="match status" value="1"/>
</dbReference>
<accession>A0A160NYX9</accession>
<keyword evidence="3" id="KW-1185">Reference proteome</keyword>
<feature type="domain" description="Phage tail tape measure protein" evidence="1">
    <location>
        <begin position="112"/>
        <end position="310"/>
    </location>
</feature>
<dbReference type="InterPro" id="IPR010090">
    <property type="entry name" value="Phage_tape_meas"/>
</dbReference>
<dbReference type="Proteomes" id="UP000217676">
    <property type="component" value="Chromosome"/>
</dbReference>
<proteinExistence type="predicted"/>
<organism evidence="2 3">
    <name type="scientific">Streptomyces laurentii</name>
    <dbReference type="NCBI Taxonomy" id="39478"/>
    <lineage>
        <taxon>Bacteria</taxon>
        <taxon>Bacillati</taxon>
        <taxon>Actinomycetota</taxon>
        <taxon>Actinomycetes</taxon>
        <taxon>Kitasatosporales</taxon>
        <taxon>Streptomycetaceae</taxon>
        <taxon>Streptomyces</taxon>
    </lineage>
</organism>
<dbReference type="EMBL" id="AP017424">
    <property type="protein sequence ID" value="BAU83123.1"/>
    <property type="molecule type" value="Genomic_DNA"/>
</dbReference>
<sequence>MAVEVGMGYVSIVPEVEGFAAELQRQVTGPAENAGQDAGGAAGEGFTGKMGGVLKGGLAAVGIAAAALLTKGFMDALDQTRIDGRIQASLGSTPAEAKRYGEAAGQLYAHGITESVEEAASAISGVMRSGILPPDATNAQIEEITGKVANLSDVFELDLGQTSNAVGQILKNGLAKDGSEALDILTAGMQRMGPRADDMADTFNEYSTKFRDLGLSAADAMGLMSQGLQAGARDTDTVADALKEFQIRATDGSTASAEAYKAIGLNAEEMTRKIAAGGPGAKAGLQQVLDGIKAIKEPAEQNAAAVGLFGTKAEDLGQALFAIDPSTAVKALGDTAGAATNMGDALHNNAASKIEQFKRTLETGVTNFIGNSVLPPLISLASTVGSVLGPALSTARTVVGGSSGRLPRGPAGSR</sequence>
<evidence type="ECO:0000259" key="1">
    <source>
        <dbReference type="Pfam" id="PF10145"/>
    </source>
</evidence>
<reference evidence="2 3" key="1">
    <citation type="journal article" date="2016" name="Genome Announc.">
        <title>Complete Genome Sequence of Thiostrepton-Producing Streptomyces laurentii ATCC 31255.</title>
        <authorList>
            <person name="Doi K."/>
            <person name="Fujino Y."/>
            <person name="Nagayoshi Y."/>
            <person name="Ohshima T."/>
            <person name="Ogata S."/>
        </authorList>
    </citation>
    <scope>NUCLEOTIDE SEQUENCE [LARGE SCALE GENOMIC DNA]</scope>
    <source>
        <strain evidence="2 3">ATCC 31255</strain>
    </source>
</reference>
<name>A0A160NYX9_STRLU</name>
<dbReference type="AlphaFoldDB" id="A0A160NYX9"/>
<evidence type="ECO:0000313" key="3">
    <source>
        <dbReference type="Proteomes" id="UP000217676"/>
    </source>
</evidence>